<dbReference type="Proteomes" id="UP000029082">
    <property type="component" value="Unassembled WGS sequence"/>
</dbReference>
<reference evidence="2 3" key="1">
    <citation type="submission" date="2014-03" db="EMBL/GenBank/DDBJ databases">
        <title>Genomics of Bifidobacteria.</title>
        <authorList>
            <person name="Ventura M."/>
            <person name="Milani C."/>
            <person name="Lugli G.A."/>
        </authorList>
    </citation>
    <scope>NUCLEOTIDE SEQUENCE [LARGE SCALE GENOMIC DNA]</scope>
    <source>
        <strain evidence="2 3">DSM 21395</strain>
    </source>
</reference>
<evidence type="ECO:0000313" key="2">
    <source>
        <dbReference type="EMBL" id="KFI76880.1"/>
    </source>
</evidence>
<organism evidence="2 3">
    <name type="scientific">Bifidobacterium mongoliense DSM 21395</name>
    <dbReference type="NCBI Taxonomy" id="1437603"/>
    <lineage>
        <taxon>Bacteria</taxon>
        <taxon>Bacillati</taxon>
        <taxon>Actinomycetota</taxon>
        <taxon>Actinomycetes</taxon>
        <taxon>Bifidobacteriales</taxon>
        <taxon>Bifidobacteriaceae</taxon>
        <taxon>Bifidobacterium</taxon>
    </lineage>
</organism>
<accession>A0A087C0T0</accession>
<keyword evidence="3" id="KW-1185">Reference proteome</keyword>
<proteinExistence type="predicted"/>
<sequence>MIWHHRRSRAPPPTSVISAGGSGNDASPCAMENATPSSVARARSAAVVSGVMPTKAPLTASFMTGNRSPARYGRQRTPLLPGTLRASSSVMDG</sequence>
<feature type="region of interest" description="Disordered" evidence="1">
    <location>
        <begin position="1"/>
        <end position="32"/>
    </location>
</feature>
<name>A0A087C0T0_9BIFI</name>
<evidence type="ECO:0000256" key="1">
    <source>
        <dbReference type="SAM" id="MobiDB-lite"/>
    </source>
</evidence>
<dbReference type="EMBL" id="JGZE01000011">
    <property type="protein sequence ID" value="KFI76880.1"/>
    <property type="molecule type" value="Genomic_DNA"/>
</dbReference>
<protein>
    <submittedName>
        <fullName evidence="2">Uncharacterized protein</fullName>
    </submittedName>
</protein>
<comment type="caution">
    <text evidence="2">The sequence shown here is derived from an EMBL/GenBank/DDBJ whole genome shotgun (WGS) entry which is preliminary data.</text>
</comment>
<dbReference type="AlphaFoldDB" id="A0A087C0T0"/>
<evidence type="ECO:0000313" key="3">
    <source>
        <dbReference type="Proteomes" id="UP000029082"/>
    </source>
</evidence>
<gene>
    <name evidence="2" type="ORF">BMON_0787</name>
</gene>
<feature type="region of interest" description="Disordered" evidence="1">
    <location>
        <begin position="59"/>
        <end position="93"/>
    </location>
</feature>